<dbReference type="AlphaFoldDB" id="A0A154WER2"/>
<dbReference type="InterPro" id="IPR015943">
    <property type="entry name" value="WD40/YVTN_repeat-like_dom_sf"/>
</dbReference>
<dbReference type="OrthoDB" id="5290752at2"/>
<dbReference type="SMART" id="SM00564">
    <property type="entry name" value="PQQ"/>
    <property type="match status" value="7"/>
</dbReference>
<dbReference type="InterPro" id="IPR011047">
    <property type="entry name" value="Quinoprotein_ADH-like_sf"/>
</dbReference>
<dbReference type="PROSITE" id="PS51257">
    <property type="entry name" value="PROKAR_LIPOPROTEIN"/>
    <property type="match status" value="1"/>
</dbReference>
<dbReference type="Gene3D" id="2.130.10.10">
    <property type="entry name" value="YVTN repeat-like/Quinoprotein amine dehydrogenase"/>
    <property type="match status" value="1"/>
</dbReference>
<accession>A0A154WER2</accession>
<dbReference type="PANTHER" id="PTHR34512">
    <property type="entry name" value="CELL SURFACE PROTEIN"/>
    <property type="match status" value="1"/>
</dbReference>
<feature type="domain" description="Pyrrolo-quinoline quinone repeat" evidence="1">
    <location>
        <begin position="151"/>
        <end position="359"/>
    </location>
</feature>
<gene>
    <name evidence="2" type="ORF">AUP43_05625</name>
</gene>
<dbReference type="PANTHER" id="PTHR34512:SF30">
    <property type="entry name" value="OUTER MEMBRANE PROTEIN ASSEMBLY FACTOR BAMB"/>
    <property type="match status" value="1"/>
</dbReference>
<comment type="caution">
    <text evidence="2">The sequence shown here is derived from an EMBL/GenBank/DDBJ whole genome shotgun (WGS) entry which is preliminary data.</text>
</comment>
<dbReference type="Pfam" id="PF13360">
    <property type="entry name" value="PQQ_2"/>
    <property type="match status" value="2"/>
</dbReference>
<feature type="domain" description="Pyrrolo-quinoline quinone repeat" evidence="1">
    <location>
        <begin position="88"/>
        <end position="143"/>
    </location>
</feature>
<proteinExistence type="predicted"/>
<dbReference type="STRING" id="580166.AUP43_05625"/>
<sequence length="439" mass="46960">MMNVKSVATALILSTLLAGCSWFGEKEKPPLPGDRVAVLLFDNELKVDPEVAELAVRLPRPVENTEWRVPGGRPSHVMHHLALGESPRVLWRADAGTGSSDSSVLTAAPVVAGGRVFTMDAEGEISAFEAQDGRLIWEFETTPEDEDAAVVGGGVAYAEGRIFAGTGYAEVIAVSAADGKQVWRSPVPAPVRSAPTVTDGRVFVVTLDNQIIALNAQNGERLWGYAGISEVAGLLGGASPAVDRDLVIAPFSSGEIFALRAENGRVLWSDNLTAVRRVDAVSSLADIRGRPVIDRDMVFALSHSGRMVGVDRRLGARIWERDIGGVEMPWVAGDYVFILTNNSQLVALTRAEGRIRWITGLPRFEDEEDREDPISWAGPVLAGDRLILAGSDGKALSVSPYTGEVLGEFDLPDGVTVAPVVAGNTVYFITNDAELIALR</sequence>
<evidence type="ECO:0000259" key="1">
    <source>
        <dbReference type="Pfam" id="PF13360"/>
    </source>
</evidence>
<dbReference type="Proteomes" id="UP000076400">
    <property type="component" value="Unassembled WGS sequence"/>
</dbReference>
<evidence type="ECO:0000313" key="3">
    <source>
        <dbReference type="Proteomes" id="UP000076400"/>
    </source>
</evidence>
<dbReference type="RefSeq" id="WP_067553429.1">
    <property type="nucleotide sequence ID" value="NZ_LPXN01000068.1"/>
</dbReference>
<reference evidence="2 3" key="1">
    <citation type="submission" date="2015-12" db="EMBL/GenBank/DDBJ databases">
        <title>Genome sequence of Oceanibaculum pacificum MCCC 1A02656.</title>
        <authorList>
            <person name="Lu L."/>
            <person name="Lai Q."/>
            <person name="Shao Z."/>
            <person name="Qian P."/>
        </authorList>
    </citation>
    <scope>NUCLEOTIDE SEQUENCE [LARGE SCALE GENOMIC DNA]</scope>
    <source>
        <strain evidence="2 3">MCCC 1A02656</strain>
    </source>
</reference>
<evidence type="ECO:0000313" key="2">
    <source>
        <dbReference type="EMBL" id="KZD11955.1"/>
    </source>
</evidence>
<dbReference type="EMBL" id="LPXN01000068">
    <property type="protein sequence ID" value="KZD11955.1"/>
    <property type="molecule type" value="Genomic_DNA"/>
</dbReference>
<protein>
    <submittedName>
        <fullName evidence="2">Pyrrolo-quinoline quinone</fullName>
    </submittedName>
</protein>
<organism evidence="2 3">
    <name type="scientific">Oceanibaculum pacificum</name>
    <dbReference type="NCBI Taxonomy" id="580166"/>
    <lineage>
        <taxon>Bacteria</taxon>
        <taxon>Pseudomonadati</taxon>
        <taxon>Pseudomonadota</taxon>
        <taxon>Alphaproteobacteria</taxon>
        <taxon>Rhodospirillales</taxon>
        <taxon>Oceanibaculaceae</taxon>
        <taxon>Oceanibaculum</taxon>
    </lineage>
</organism>
<name>A0A154WER2_9PROT</name>
<keyword evidence="3" id="KW-1185">Reference proteome</keyword>
<dbReference type="InterPro" id="IPR002372">
    <property type="entry name" value="PQQ_rpt_dom"/>
</dbReference>
<dbReference type="InterPro" id="IPR018391">
    <property type="entry name" value="PQQ_b-propeller_rpt"/>
</dbReference>
<dbReference type="SUPFAM" id="SSF50998">
    <property type="entry name" value="Quinoprotein alcohol dehydrogenase-like"/>
    <property type="match status" value="1"/>
</dbReference>